<dbReference type="InterPro" id="IPR029063">
    <property type="entry name" value="SAM-dependent_MTases_sf"/>
</dbReference>
<comment type="caution">
    <text evidence="1">The sequence shown here is derived from an EMBL/GenBank/DDBJ whole genome shotgun (WGS) entry which is preliminary data.</text>
</comment>
<protein>
    <recommendedName>
        <fullName evidence="2">Class I SAM-dependent methyltransferase</fullName>
    </recommendedName>
</protein>
<accession>A0A0F9QCV6</accession>
<dbReference type="PANTHER" id="PTHR37909:SF1">
    <property type="entry name" value="S-ADENOSYL-L-METHIONINE-DEPENDENT METHYLTRANSFERASES SUPERFAMILY PROTEIN"/>
    <property type="match status" value="1"/>
</dbReference>
<dbReference type="AlphaFoldDB" id="A0A0F9QCV6"/>
<organism evidence="1">
    <name type="scientific">marine sediment metagenome</name>
    <dbReference type="NCBI Taxonomy" id="412755"/>
    <lineage>
        <taxon>unclassified sequences</taxon>
        <taxon>metagenomes</taxon>
        <taxon>ecological metagenomes</taxon>
    </lineage>
</organism>
<gene>
    <name evidence="1" type="ORF">LCGC14_1110820</name>
</gene>
<reference evidence="1" key="1">
    <citation type="journal article" date="2015" name="Nature">
        <title>Complex archaea that bridge the gap between prokaryotes and eukaryotes.</title>
        <authorList>
            <person name="Spang A."/>
            <person name="Saw J.H."/>
            <person name="Jorgensen S.L."/>
            <person name="Zaremba-Niedzwiedzka K."/>
            <person name="Martijn J."/>
            <person name="Lind A.E."/>
            <person name="van Eijk R."/>
            <person name="Schleper C."/>
            <person name="Guy L."/>
            <person name="Ettema T.J."/>
        </authorList>
    </citation>
    <scope>NUCLEOTIDE SEQUENCE</scope>
</reference>
<name>A0A0F9QCV6_9ZZZZ</name>
<dbReference type="EMBL" id="LAZR01005070">
    <property type="protein sequence ID" value="KKN03118.1"/>
    <property type="molecule type" value="Genomic_DNA"/>
</dbReference>
<evidence type="ECO:0000313" key="1">
    <source>
        <dbReference type="EMBL" id="KKN03118.1"/>
    </source>
</evidence>
<proteinExistence type="predicted"/>
<dbReference type="SUPFAM" id="SSF53335">
    <property type="entry name" value="S-adenosyl-L-methionine-dependent methyltransferases"/>
    <property type="match status" value="1"/>
</dbReference>
<dbReference type="PANTHER" id="PTHR37909">
    <property type="entry name" value="S-ADENOSYL-L-METHIONINE-DEPENDENT METHYLTRANSFERASES SUPERFAMILY PROTEIN"/>
    <property type="match status" value="1"/>
</dbReference>
<sequence>MVATRREWLATLPEHSVGAEIGVMEGRFSRVILDVAKPSRLFLVDHWASILPGQIGKKRHAEQAVRLRTTLREVRKEIATGQVRIVVAFSVDAAKMIKNRSLDWVYIDAHHTYEALMEDLTAWYPKVKLGGFVAGHDYHKEEIRRAVKEFMEKIGARDLQVTTAPYPQDRNAPPSFWWKKG</sequence>
<dbReference type="Gene3D" id="3.40.50.150">
    <property type="entry name" value="Vaccinia Virus protein VP39"/>
    <property type="match status" value="1"/>
</dbReference>
<evidence type="ECO:0008006" key="2">
    <source>
        <dbReference type="Google" id="ProtNLM"/>
    </source>
</evidence>
<dbReference type="Pfam" id="PF13578">
    <property type="entry name" value="Methyltransf_24"/>
    <property type="match status" value="1"/>
</dbReference>